<accession>A0A8T4L361</accession>
<dbReference type="GO" id="GO:0022625">
    <property type="term" value="C:cytosolic large ribosomal subunit"/>
    <property type="evidence" value="ECO:0007669"/>
    <property type="project" value="TreeGrafter"/>
</dbReference>
<dbReference type="EMBL" id="JAGVWD010000039">
    <property type="protein sequence ID" value="MBS3057506.1"/>
    <property type="molecule type" value="Genomic_DNA"/>
</dbReference>
<sequence length="155" mass="17231">MKMYAAIMVRGLIGAKKDAKMAMRLMRLNKQNHLVLLPENPSSAGTLEKVRSYITYGKIANDVLAELVEKWARLQGDKKIDAEFLKKNKFGNFSGLADALIDGKTSLAELQIKPVFRLHAPSKGYERKGTKKPFSVGGALGPRGDEINKLIMRMI</sequence>
<dbReference type="GO" id="GO:0003723">
    <property type="term" value="F:RNA binding"/>
    <property type="evidence" value="ECO:0007669"/>
    <property type="project" value="TreeGrafter"/>
</dbReference>
<dbReference type="GO" id="GO:0006412">
    <property type="term" value="P:translation"/>
    <property type="evidence" value="ECO:0007669"/>
    <property type="project" value="UniProtKB-UniRule"/>
</dbReference>
<dbReference type="GO" id="GO:0000463">
    <property type="term" value="P:maturation of LSU-rRNA from tricistronic rRNA transcript (SSU-rRNA, 5.8S rRNA, LSU-rRNA)"/>
    <property type="evidence" value="ECO:0007669"/>
    <property type="project" value="TreeGrafter"/>
</dbReference>
<evidence type="ECO:0000256" key="4">
    <source>
        <dbReference type="HAMAP-Rule" id="MF_01371"/>
    </source>
</evidence>
<dbReference type="Gene3D" id="1.10.15.30">
    <property type="match status" value="1"/>
</dbReference>
<dbReference type="HAMAP" id="MF_01371_A">
    <property type="entry name" value="Ribosomal_uL30_A"/>
    <property type="match status" value="1"/>
</dbReference>
<dbReference type="SUPFAM" id="SSF55129">
    <property type="entry name" value="Ribosomal protein L30p/L7e"/>
    <property type="match status" value="1"/>
</dbReference>
<evidence type="ECO:0000256" key="2">
    <source>
        <dbReference type="ARBA" id="ARBA00022980"/>
    </source>
</evidence>
<dbReference type="AlphaFoldDB" id="A0A8T4L361"/>
<keyword evidence="3 4" id="KW-0687">Ribonucleoprotein</keyword>
<dbReference type="InterPro" id="IPR005997">
    <property type="entry name" value="Ribosomal_uL30_arc"/>
</dbReference>
<name>A0A8T4L361_9ARCH</name>
<protein>
    <recommendedName>
        <fullName evidence="4">Large ribosomal subunit protein uL30</fullName>
    </recommendedName>
</protein>
<comment type="caution">
    <text evidence="6">The sequence shown here is derived from an EMBL/GenBank/DDBJ whole genome shotgun (WGS) entry which is preliminary data.</text>
</comment>
<evidence type="ECO:0000256" key="3">
    <source>
        <dbReference type="ARBA" id="ARBA00023274"/>
    </source>
</evidence>
<dbReference type="Proteomes" id="UP000677687">
    <property type="component" value="Unassembled WGS sequence"/>
</dbReference>
<dbReference type="InterPro" id="IPR016082">
    <property type="entry name" value="Ribosomal_uL30_ferredoxin-like"/>
</dbReference>
<gene>
    <name evidence="4" type="primary">rpl30</name>
    <name evidence="6" type="ORF">J4415_02655</name>
</gene>
<dbReference type="GO" id="GO:0003735">
    <property type="term" value="F:structural constituent of ribosome"/>
    <property type="evidence" value="ECO:0007669"/>
    <property type="project" value="InterPro"/>
</dbReference>
<dbReference type="InterPro" id="IPR035808">
    <property type="entry name" value="Ribosomal_uL30_euk_arc"/>
</dbReference>
<organism evidence="6 7">
    <name type="scientific">Candidatus Iainarchaeum sp</name>
    <dbReference type="NCBI Taxonomy" id="3101447"/>
    <lineage>
        <taxon>Archaea</taxon>
        <taxon>Candidatus Iainarchaeota</taxon>
        <taxon>Candidatus Iainarchaeia</taxon>
        <taxon>Candidatus Iainarchaeales</taxon>
        <taxon>Candidatus Iainarchaeaceae</taxon>
        <taxon>Candidatus Iainarchaeum</taxon>
    </lineage>
</organism>
<dbReference type="NCBIfam" id="NF004711">
    <property type="entry name" value="PRK06049.1"/>
    <property type="match status" value="1"/>
</dbReference>
<dbReference type="InterPro" id="IPR036919">
    <property type="entry name" value="Ribo_uL30_ferredoxin-like_sf"/>
</dbReference>
<dbReference type="PANTHER" id="PTHR11524:SF16">
    <property type="entry name" value="LARGE RIBOSOMAL SUBUNIT PROTEIN UL30"/>
    <property type="match status" value="1"/>
</dbReference>
<dbReference type="PANTHER" id="PTHR11524">
    <property type="entry name" value="60S RIBOSOMAL PROTEIN L7"/>
    <property type="match status" value="1"/>
</dbReference>
<keyword evidence="2 4" id="KW-0689">Ribosomal protein</keyword>
<comment type="similarity">
    <text evidence="1 4">Belongs to the universal ribosomal protein uL30 family.</text>
</comment>
<feature type="domain" description="Large ribosomal subunit protein uL30-like ferredoxin-like fold" evidence="5">
    <location>
        <begin position="6"/>
        <end position="54"/>
    </location>
</feature>
<evidence type="ECO:0000313" key="7">
    <source>
        <dbReference type="Proteomes" id="UP000677687"/>
    </source>
</evidence>
<evidence type="ECO:0000313" key="6">
    <source>
        <dbReference type="EMBL" id="MBS3057506.1"/>
    </source>
</evidence>
<dbReference type="CDD" id="cd01657">
    <property type="entry name" value="Ribosomal_L7_archeal_euk"/>
    <property type="match status" value="1"/>
</dbReference>
<dbReference type="Gene3D" id="3.30.1390.20">
    <property type="entry name" value="Ribosomal protein L30, ferredoxin-like fold domain"/>
    <property type="match status" value="1"/>
</dbReference>
<reference evidence="6" key="1">
    <citation type="submission" date="2021-03" db="EMBL/GenBank/DDBJ databases">
        <authorList>
            <person name="Jaffe A."/>
        </authorList>
    </citation>
    <scope>NUCLEOTIDE SEQUENCE</scope>
    <source>
        <strain evidence="6">RIFCSPHIGHO2_01_FULL_AR10_44_11</strain>
    </source>
</reference>
<proteinExistence type="inferred from homology"/>
<evidence type="ECO:0000256" key="1">
    <source>
        <dbReference type="ARBA" id="ARBA00007594"/>
    </source>
</evidence>
<reference evidence="6" key="2">
    <citation type="submission" date="2021-05" db="EMBL/GenBank/DDBJ databases">
        <title>Protein family content uncovers lineage relationships and bacterial pathway maintenance mechanisms in DPANN archaea.</title>
        <authorList>
            <person name="Castelle C.J."/>
            <person name="Meheust R."/>
            <person name="Jaffe A.L."/>
            <person name="Seitz K."/>
            <person name="Gong X."/>
            <person name="Baker B.J."/>
            <person name="Banfield J.F."/>
        </authorList>
    </citation>
    <scope>NUCLEOTIDE SEQUENCE</scope>
    <source>
        <strain evidence="6">RIFCSPHIGHO2_01_FULL_AR10_44_11</strain>
    </source>
</reference>
<comment type="subunit">
    <text evidence="4">Part of the 50S ribosomal subunit.</text>
</comment>
<evidence type="ECO:0000259" key="5">
    <source>
        <dbReference type="Pfam" id="PF00327"/>
    </source>
</evidence>
<dbReference type="Pfam" id="PF00327">
    <property type="entry name" value="Ribosomal_L30"/>
    <property type="match status" value="1"/>
</dbReference>
<dbReference type="InterPro" id="IPR039699">
    <property type="entry name" value="Ribosomal_uL30"/>
</dbReference>